<comment type="similarity">
    <text evidence="1 6">Belongs to the MtrH family.</text>
</comment>
<keyword evidence="4 6" id="KW-0808">Transferase</keyword>
<dbReference type="GO" id="GO:0006730">
    <property type="term" value="P:one-carbon metabolic process"/>
    <property type="evidence" value="ECO:0007669"/>
    <property type="project" value="UniProtKB-UniRule"/>
</dbReference>
<comment type="pathway">
    <text evidence="6">One-carbon metabolism; methanogenesis from CO(2); methyl-coenzyme M from 5,10-methylene-5,6,7,8-tetrahydromethanopterin: step 2/2.</text>
</comment>
<dbReference type="Pfam" id="PF02007">
    <property type="entry name" value="MtrH"/>
    <property type="match status" value="1"/>
</dbReference>
<comment type="subunit">
    <text evidence="6">The complex is composed of 8 subunits; MtrA, MtrB, MtrC, MtrD, MtrE, MtrF, MtrG and MtrH.</text>
</comment>
<name>K2QBS0_METFP</name>
<protein>
    <recommendedName>
        <fullName evidence="6">Tetrahydromethanopterin S-methyltransferase subunit H</fullName>
        <ecNumber evidence="6">7.2.1.4</ecNumber>
    </recommendedName>
    <alternativeName>
        <fullName evidence="6">N5-methyltetrahydromethanopterin--coenzyme M methyltransferase subunit H</fullName>
    </alternativeName>
</protein>
<dbReference type="PATRIC" id="fig|1204725.3.peg.1902"/>
<keyword evidence="3 6" id="KW-0489">Methyltransferase</keyword>
<evidence type="ECO:0000313" key="7">
    <source>
        <dbReference type="EMBL" id="EKF85371.1"/>
    </source>
</evidence>
<comment type="function">
    <text evidence="6">Part of a complex that catalyzes the formation of methyl-coenzyme M and tetrahydromethanopterin from coenzyme M and methyl-tetrahydromethanopterin. This is an energy-conserving, sodium-ion translocating step. MtrH catalyzes the transfer of the methyl group from methyl-tetrahydromethanopterin to the corrinoid prosthetic group of MtrA.</text>
</comment>
<dbReference type="OrthoDB" id="18811at2157"/>
<dbReference type="HAMAP" id="MF_01501">
    <property type="entry name" value="MtrH"/>
    <property type="match status" value="1"/>
</dbReference>
<evidence type="ECO:0000256" key="2">
    <source>
        <dbReference type="ARBA" id="ARBA00022563"/>
    </source>
</evidence>
<proteinExistence type="inferred from homology"/>
<dbReference type="GO" id="GO:0019386">
    <property type="term" value="P:methanogenesis, from carbon dioxide"/>
    <property type="evidence" value="ECO:0007669"/>
    <property type="project" value="UniProtKB-UniRule"/>
</dbReference>
<evidence type="ECO:0000256" key="1">
    <source>
        <dbReference type="ARBA" id="ARBA00006230"/>
    </source>
</evidence>
<keyword evidence="8" id="KW-1185">Reference proteome</keyword>
<sequence>MIRFDKEQVVIDVAGVKVGGQPGEYPTVLAGTIFYGGHNIISDEKAGVFDKDAAEERIKTMEEMQDITGNPCIVQTFGATPEAIVKYLEFVGEVTDAPFMIDSTSAEAKVQGAKFVDETGLSERAIYNSINMSSEADELQAVADTDISASIVLGFNPMEAGVEGKINIWEDGGSVLDKGLLEMSEECGITKPFMDVAITPLGQGAGPACRTSFAVKSKWGYPVGSGIHNVPSAWDWLRTYKKPVEKGGMGHSEAWPVCDVGSNIVQQMAGGDFVLFGPIENARMAFPACAMADIFIAEAAKDIGTEPIEEHPINKLI</sequence>
<dbReference type="EMBL" id="AMPO01000008">
    <property type="protein sequence ID" value="EKF85371.1"/>
    <property type="molecule type" value="Genomic_DNA"/>
</dbReference>
<gene>
    <name evidence="6" type="primary">mtrH</name>
    <name evidence="7" type="ORF">A994_09446</name>
</gene>
<dbReference type="InterPro" id="IPR011005">
    <property type="entry name" value="Dihydropteroate_synth-like_sf"/>
</dbReference>
<dbReference type="GO" id="GO:0030269">
    <property type="term" value="F:tetrahydromethanopterin S-methyltransferase activity"/>
    <property type="evidence" value="ECO:0007669"/>
    <property type="project" value="UniProtKB-UniRule"/>
</dbReference>
<dbReference type="EC" id="7.2.1.4" evidence="6"/>
<dbReference type="InterPro" id="IPR023467">
    <property type="entry name" value="MeTrfase_MtrH/MtxH"/>
</dbReference>
<dbReference type="GO" id="GO:0032259">
    <property type="term" value="P:methylation"/>
    <property type="evidence" value="ECO:0007669"/>
    <property type="project" value="UniProtKB-KW"/>
</dbReference>
<dbReference type="InterPro" id="IPR028342">
    <property type="entry name" value="MtrH"/>
</dbReference>
<dbReference type="UniPathway" id="UPA00640">
    <property type="reaction ID" value="UER00698"/>
</dbReference>
<dbReference type="SUPFAM" id="SSF51717">
    <property type="entry name" value="Dihydropteroate synthetase-like"/>
    <property type="match status" value="1"/>
</dbReference>
<evidence type="ECO:0000256" key="6">
    <source>
        <dbReference type="HAMAP-Rule" id="MF_01501"/>
    </source>
</evidence>
<dbReference type="AlphaFoldDB" id="K2QBS0"/>
<dbReference type="PIRSF" id="PIRSF500206">
    <property type="entry name" value="MtrH"/>
    <property type="match status" value="1"/>
</dbReference>
<dbReference type="Gene3D" id="3.20.20.20">
    <property type="entry name" value="Dihydropteroate synthase-like"/>
    <property type="match status" value="1"/>
</dbReference>
<evidence type="ECO:0000256" key="3">
    <source>
        <dbReference type="ARBA" id="ARBA00022603"/>
    </source>
</evidence>
<evidence type="ECO:0000256" key="4">
    <source>
        <dbReference type="ARBA" id="ARBA00022679"/>
    </source>
</evidence>
<accession>K2QBS0</accession>
<organism evidence="7 8">
    <name type="scientific">Methanobacterium formicicum (strain DSM 3637 / PP1)</name>
    <dbReference type="NCBI Taxonomy" id="1204725"/>
    <lineage>
        <taxon>Archaea</taxon>
        <taxon>Methanobacteriati</taxon>
        <taxon>Methanobacteriota</taxon>
        <taxon>Methanomada group</taxon>
        <taxon>Methanobacteria</taxon>
        <taxon>Methanobacteriales</taxon>
        <taxon>Methanobacteriaceae</taxon>
        <taxon>Methanobacterium</taxon>
    </lineage>
</organism>
<evidence type="ECO:0000256" key="5">
    <source>
        <dbReference type="ARBA" id="ARBA00022967"/>
    </source>
</evidence>
<comment type="catalytic activity">
    <reaction evidence="6">
        <text>5-methyl-5,6,7,8-tetrahydromethanopterin + coenzyme M + 2 Na(+)(in) = 5,6,7,8-tetrahydromethanopterin + methyl-coenzyme M + 2 Na(+)(out)</text>
        <dbReference type="Rhea" id="RHEA:53492"/>
        <dbReference type="ChEBI" id="CHEBI:29101"/>
        <dbReference type="ChEBI" id="CHEBI:58103"/>
        <dbReference type="ChEBI" id="CHEBI:58116"/>
        <dbReference type="ChEBI" id="CHEBI:58286"/>
        <dbReference type="ChEBI" id="CHEBI:58319"/>
        <dbReference type="EC" id="7.2.1.4"/>
    </reaction>
</comment>
<dbReference type="PIRSF" id="PIRSF004960">
    <property type="entry name" value="MtrH_MtxH"/>
    <property type="match status" value="1"/>
</dbReference>
<comment type="caution">
    <text evidence="7">The sequence shown here is derived from an EMBL/GenBank/DDBJ whole genome shotgun (WGS) entry which is preliminary data.</text>
</comment>
<keyword evidence="6" id="KW-0484">Methanogenesis</keyword>
<keyword evidence="5 6" id="KW-1278">Translocase</keyword>
<keyword evidence="2 6" id="KW-0554">One-carbon metabolism</keyword>
<evidence type="ECO:0000313" key="8">
    <source>
        <dbReference type="Proteomes" id="UP000007360"/>
    </source>
</evidence>
<dbReference type="NCBIfam" id="TIGR01114">
    <property type="entry name" value="mtrH"/>
    <property type="match status" value="1"/>
</dbReference>
<reference evidence="7 8" key="1">
    <citation type="journal article" date="2012" name="J. Bacteriol.">
        <title>Draft genome sequence of Methanobacterium formicicum DSM 3637, an archaebacterium isolated from the methane producer amoeba Pelomyxa palustris.</title>
        <authorList>
            <person name="Gutierrez G."/>
        </authorList>
    </citation>
    <scope>NUCLEOTIDE SEQUENCE [LARGE SCALE GENOMIC DNA]</scope>
    <source>
        <strain evidence="8">DSM 3637 / PP1</strain>
    </source>
</reference>
<dbReference type="RefSeq" id="WP_004031291.1">
    <property type="nucleotide sequence ID" value="NZ_AMPO01000008.1"/>
</dbReference>
<dbReference type="Proteomes" id="UP000007360">
    <property type="component" value="Unassembled WGS sequence"/>
</dbReference>